<dbReference type="EMBL" id="NIVC01000975">
    <property type="protein sequence ID" value="PAA74152.1"/>
    <property type="molecule type" value="Genomic_DNA"/>
</dbReference>
<dbReference type="PROSITE" id="PS50994">
    <property type="entry name" value="INTEGRASE"/>
    <property type="match status" value="1"/>
</dbReference>
<feature type="region of interest" description="Disordered" evidence="4">
    <location>
        <begin position="1275"/>
        <end position="1327"/>
    </location>
</feature>
<dbReference type="SUPFAM" id="SSF53098">
    <property type="entry name" value="Ribonuclease H-like"/>
    <property type="match status" value="1"/>
</dbReference>
<dbReference type="InterPro" id="IPR050951">
    <property type="entry name" value="Retrovirus_Pol_polyprotein"/>
</dbReference>
<dbReference type="InterPro" id="IPR041588">
    <property type="entry name" value="Integrase_H2C2"/>
</dbReference>
<dbReference type="InterPro" id="IPR043128">
    <property type="entry name" value="Rev_trsase/Diguanyl_cyclase"/>
</dbReference>
<dbReference type="Pfam" id="PF00665">
    <property type="entry name" value="rve"/>
    <property type="match status" value="1"/>
</dbReference>
<evidence type="ECO:0000256" key="2">
    <source>
        <dbReference type="ARBA" id="ARBA00022750"/>
    </source>
</evidence>
<dbReference type="Proteomes" id="UP000215902">
    <property type="component" value="Unassembled WGS sequence"/>
</dbReference>
<dbReference type="GO" id="GO:0003677">
    <property type="term" value="F:DNA binding"/>
    <property type="evidence" value="ECO:0007669"/>
    <property type="project" value="UniProtKB-KW"/>
</dbReference>
<sequence>MAFLQLPAPGNFSIRDDPHSTSKRWQEWSSNLLRYLAATGITNETQKRQILLYTAGKEVSDLYSEIITTETDTTEGEPTVEPTVDQLIALFTKHFQGRDNIVFLRYQFRQCVQDEGESIDAWHSRLWSASEACQFESLRYSLVRDQIVASCRSESLRKRLLNIPNINLADTLQLARTHEAAEKQAAIMSRTAAASEEVAQVRRQRYPPPELSRQPQPSAKCIRCGESGHRSCNRAQGKRCTNCGKFNHLAKACLSRSKINALQPEQDQLADQPVNEVFCTLSGKDNSAKFPISINGQQVCTLIDSGASCNVLDMATFRRICRRGTPLAPSSTRVFALGASEPLEAAGQTTLTVRANHRELQANFIVIRSSCTPILGRASSTKLGMLRVGPEACTNSAVVASLANPARCEDQHLPKQLQLESILADFSDRFQGIGCVKGVTITIKLRSDASPVCQPPSRVPVHLRAAVIKELEEQLALGIIERVHGPTAWCSRMIAVPKAEQGEVRITQDLREVNKYVIPEKQPIPTFEEVTDEMAGSTYFSELDVAKAFHQIEVAEESRDLLTFSTPIGLLRLRRLCMGYTSASEILQRVMSSVLSGLPGVRWVHDDILVYAKNIEEHNQRLRDCLARLKASNITLNPKKCRFAQREVDFLAMRLSAVGIHPSTEKVAAINSFKRPTNATEVRSFLGLVTFVARFISNLSDRARPLRELTRQAAEWTWGEQQEAAFKDIKQTIASSEALAFFNSKLPTQLIVDASPTGVGAILAQVQPDGSTRPVAYASRSLSPTEQRYSQTEREALAVKYGGLKFHHYLSGGGNFKVITDHKPLVSLFSPGSRPPPRIERMALRLQDLVFQVVYQPGAGNPSDVLSRQPLPMPPNNVGEQADAIYVATAVRAATPVSISLTIIKAASDQDSTVQAALHAIRGNQWDKSDTRLQGLHGVAHELSELDGLLLCRSQLYMPTALRYRCLQLAHQGHQGVRKTLDRLQPKVWWPGMRASVEAHVAACISCQACTRETAPKSTPLKPTELPEGPWLELGLDFLGPVSGKSLLVCTDHFSRFPLVEVMPSTTASAVTKVLRRWFSIFGQPTKVTTDNGPPFASAEFSSFLADQGARHHRITPLYPQANGATERCNQGLNKAIRAAVLEGRDWTLALDEYLAAYRRTPHCATGVAPASLLFGRQINDVIPSLQHSQPIDATRAAIADRDRQAKEEMKRLADQRSRAADHAIRPGDRVLRRLQSRQKTDAFYEPVPWTVAEVQGDSLLMQRDEVVCRRHATQVKRLSEQPKQSEGQPLQPPGPPEPTEPIAARPHPRQAKDPERNYKEPDLRRS</sequence>
<keyword evidence="2" id="KW-0064">Aspartyl protease</keyword>
<dbReference type="InterPro" id="IPR000477">
    <property type="entry name" value="RT_dom"/>
</dbReference>
<keyword evidence="3" id="KW-0238">DNA-binding</keyword>
<protein>
    <recommendedName>
        <fullName evidence="9">Reverse transcriptase</fullName>
    </recommendedName>
</protein>
<dbReference type="PROSITE" id="PS50878">
    <property type="entry name" value="RT_POL"/>
    <property type="match status" value="1"/>
</dbReference>
<dbReference type="Gene3D" id="3.30.420.10">
    <property type="entry name" value="Ribonuclease H-like superfamily/Ribonuclease H"/>
    <property type="match status" value="1"/>
</dbReference>
<dbReference type="InterPro" id="IPR043502">
    <property type="entry name" value="DNA/RNA_pol_sf"/>
</dbReference>
<proteinExistence type="predicted"/>
<accession>A0A267FMD3</accession>
<dbReference type="InterPro" id="IPR001584">
    <property type="entry name" value="Integrase_cat-core"/>
</dbReference>
<dbReference type="SUPFAM" id="SSF50630">
    <property type="entry name" value="Acid proteases"/>
    <property type="match status" value="1"/>
</dbReference>
<feature type="domain" description="Integrase catalytic" evidence="6">
    <location>
        <begin position="1026"/>
        <end position="1178"/>
    </location>
</feature>
<feature type="region of interest" description="Disordered" evidence="4">
    <location>
        <begin position="198"/>
        <end position="217"/>
    </location>
</feature>
<name>A0A267FMD3_9PLAT</name>
<evidence type="ECO:0000256" key="4">
    <source>
        <dbReference type="SAM" id="MobiDB-lite"/>
    </source>
</evidence>
<evidence type="ECO:0008006" key="9">
    <source>
        <dbReference type="Google" id="ProtNLM"/>
    </source>
</evidence>
<gene>
    <name evidence="7" type="ORF">BOX15_Mlig007668g1</name>
</gene>
<dbReference type="FunFam" id="3.30.70.270:FF:000026">
    <property type="entry name" value="Transposon Ty3-G Gag-Pol polyprotein"/>
    <property type="match status" value="1"/>
</dbReference>
<feature type="compositionally biased region" description="Pro residues" evidence="4">
    <location>
        <begin position="1291"/>
        <end position="1300"/>
    </location>
</feature>
<dbReference type="Pfam" id="PF17921">
    <property type="entry name" value="Integrase_H2C2"/>
    <property type="match status" value="1"/>
</dbReference>
<dbReference type="InterPro" id="IPR001878">
    <property type="entry name" value="Znf_CCHC"/>
</dbReference>
<feature type="compositionally biased region" description="Basic and acidic residues" evidence="4">
    <location>
        <begin position="1311"/>
        <end position="1327"/>
    </location>
</feature>
<evidence type="ECO:0000313" key="8">
    <source>
        <dbReference type="Proteomes" id="UP000215902"/>
    </source>
</evidence>
<dbReference type="PANTHER" id="PTHR37984:SF11">
    <property type="entry name" value="INTEGRASE CATALYTIC DOMAIN-CONTAINING PROTEIN"/>
    <property type="match status" value="1"/>
</dbReference>
<evidence type="ECO:0000256" key="3">
    <source>
        <dbReference type="ARBA" id="ARBA00023125"/>
    </source>
</evidence>
<dbReference type="STRING" id="282301.A0A267FMD3"/>
<dbReference type="CDD" id="cd01647">
    <property type="entry name" value="RT_LTR"/>
    <property type="match status" value="1"/>
</dbReference>
<evidence type="ECO:0000259" key="6">
    <source>
        <dbReference type="PROSITE" id="PS50994"/>
    </source>
</evidence>
<dbReference type="Pfam" id="PF00078">
    <property type="entry name" value="RVT_1"/>
    <property type="match status" value="1"/>
</dbReference>
<dbReference type="GO" id="GO:0015074">
    <property type="term" value="P:DNA integration"/>
    <property type="evidence" value="ECO:0007669"/>
    <property type="project" value="InterPro"/>
</dbReference>
<keyword evidence="2" id="KW-0378">Hydrolase</keyword>
<keyword evidence="1" id="KW-0645">Protease</keyword>
<dbReference type="Gene3D" id="2.40.70.10">
    <property type="entry name" value="Acid Proteases"/>
    <property type="match status" value="1"/>
</dbReference>
<dbReference type="OrthoDB" id="10053045at2759"/>
<dbReference type="FunFam" id="3.10.20.370:FF:000001">
    <property type="entry name" value="Retrovirus-related Pol polyprotein from transposon 17.6-like protein"/>
    <property type="match status" value="1"/>
</dbReference>
<keyword evidence="8" id="KW-1185">Reference proteome</keyword>
<reference evidence="7 8" key="1">
    <citation type="submission" date="2017-06" db="EMBL/GenBank/DDBJ databases">
        <title>A platform for efficient transgenesis in Macrostomum lignano, a flatworm model organism for stem cell research.</title>
        <authorList>
            <person name="Berezikov E."/>
        </authorList>
    </citation>
    <scope>NUCLEOTIDE SEQUENCE [LARGE SCALE GENOMIC DNA]</scope>
    <source>
        <strain evidence="7">DV1</strain>
        <tissue evidence="7">Whole organism</tissue>
    </source>
</reference>
<dbReference type="SMART" id="SM00343">
    <property type="entry name" value="ZnF_C2HC"/>
    <property type="match status" value="2"/>
</dbReference>
<dbReference type="GO" id="GO:0008270">
    <property type="term" value="F:zinc ion binding"/>
    <property type="evidence" value="ECO:0007669"/>
    <property type="project" value="InterPro"/>
</dbReference>
<evidence type="ECO:0000259" key="5">
    <source>
        <dbReference type="PROSITE" id="PS50878"/>
    </source>
</evidence>
<dbReference type="Gene3D" id="3.10.10.10">
    <property type="entry name" value="HIV Type 1 Reverse Transcriptase, subunit A, domain 1"/>
    <property type="match status" value="1"/>
</dbReference>
<evidence type="ECO:0000256" key="1">
    <source>
        <dbReference type="ARBA" id="ARBA00022670"/>
    </source>
</evidence>
<dbReference type="Pfam" id="PF17919">
    <property type="entry name" value="RT_RNaseH_2"/>
    <property type="match status" value="1"/>
</dbReference>
<dbReference type="InterPro" id="IPR036875">
    <property type="entry name" value="Znf_CCHC_sf"/>
</dbReference>
<dbReference type="InterPro" id="IPR021109">
    <property type="entry name" value="Peptidase_aspartic_dom_sf"/>
</dbReference>
<organism evidence="7 8">
    <name type="scientific">Macrostomum lignano</name>
    <dbReference type="NCBI Taxonomy" id="282301"/>
    <lineage>
        <taxon>Eukaryota</taxon>
        <taxon>Metazoa</taxon>
        <taxon>Spiralia</taxon>
        <taxon>Lophotrochozoa</taxon>
        <taxon>Platyhelminthes</taxon>
        <taxon>Rhabditophora</taxon>
        <taxon>Macrostomorpha</taxon>
        <taxon>Macrostomida</taxon>
        <taxon>Macrostomidae</taxon>
        <taxon>Macrostomum</taxon>
    </lineage>
</organism>
<evidence type="ECO:0000313" key="7">
    <source>
        <dbReference type="EMBL" id="PAA74152.1"/>
    </source>
</evidence>
<dbReference type="GO" id="GO:0006508">
    <property type="term" value="P:proteolysis"/>
    <property type="evidence" value="ECO:0007669"/>
    <property type="project" value="UniProtKB-KW"/>
</dbReference>
<dbReference type="InterPro" id="IPR036397">
    <property type="entry name" value="RNaseH_sf"/>
</dbReference>
<dbReference type="PANTHER" id="PTHR37984">
    <property type="entry name" value="PROTEIN CBG26694"/>
    <property type="match status" value="1"/>
</dbReference>
<feature type="domain" description="Reverse transcriptase" evidence="5">
    <location>
        <begin position="477"/>
        <end position="655"/>
    </location>
</feature>
<dbReference type="FunFam" id="3.30.420.10:FF:000063">
    <property type="entry name" value="Retrovirus-related Pol polyprotein from transposon 297-like Protein"/>
    <property type="match status" value="1"/>
</dbReference>
<dbReference type="InterPro" id="IPR012337">
    <property type="entry name" value="RNaseH-like_sf"/>
</dbReference>
<comment type="caution">
    <text evidence="7">The sequence shown here is derived from an EMBL/GenBank/DDBJ whole genome shotgun (WGS) entry which is preliminary data.</text>
</comment>
<dbReference type="Gene3D" id="1.10.340.70">
    <property type="match status" value="1"/>
</dbReference>
<dbReference type="SUPFAM" id="SSF57756">
    <property type="entry name" value="Retrovirus zinc finger-like domains"/>
    <property type="match status" value="1"/>
</dbReference>
<dbReference type="InterPro" id="IPR041577">
    <property type="entry name" value="RT_RNaseH_2"/>
</dbReference>
<dbReference type="Gene3D" id="3.30.70.270">
    <property type="match status" value="2"/>
</dbReference>
<dbReference type="CDD" id="cd09274">
    <property type="entry name" value="RNase_HI_RT_Ty3"/>
    <property type="match status" value="1"/>
</dbReference>
<dbReference type="GO" id="GO:0004190">
    <property type="term" value="F:aspartic-type endopeptidase activity"/>
    <property type="evidence" value="ECO:0007669"/>
    <property type="project" value="UniProtKB-KW"/>
</dbReference>
<dbReference type="SUPFAM" id="SSF56672">
    <property type="entry name" value="DNA/RNA polymerases"/>
    <property type="match status" value="1"/>
</dbReference>
<dbReference type="Gene3D" id="4.10.60.10">
    <property type="entry name" value="Zinc finger, CCHC-type"/>
    <property type="match status" value="1"/>
</dbReference>